<keyword evidence="7" id="KW-0862">Zinc</keyword>
<proteinExistence type="inferred from homology"/>
<dbReference type="InterPro" id="IPR003730">
    <property type="entry name" value="Cu_polyphenol_OxRdtase"/>
</dbReference>
<reference evidence="12 13" key="1">
    <citation type="submission" date="2016-11" db="EMBL/GenBank/DDBJ databases">
        <authorList>
            <person name="Jaros S."/>
            <person name="Januszkiewicz K."/>
            <person name="Wedrychowicz H."/>
        </authorList>
    </citation>
    <scope>NUCLEOTIDE SEQUENCE [LARGE SCALE GENOMIC DNA]</scope>
    <source>
        <strain evidence="12 13">DSM 3089</strain>
    </source>
</reference>
<keyword evidence="4" id="KW-0808">Transferase</keyword>
<gene>
    <name evidence="12" type="ORF">SAMN02745196_00263</name>
</gene>
<dbReference type="NCBIfam" id="TIGR00726">
    <property type="entry name" value="peptidoglycan editing factor PgeF"/>
    <property type="match status" value="1"/>
</dbReference>
<evidence type="ECO:0000256" key="4">
    <source>
        <dbReference type="ARBA" id="ARBA00022679"/>
    </source>
</evidence>
<dbReference type="PANTHER" id="PTHR30616">
    <property type="entry name" value="UNCHARACTERIZED PROTEIN YFIH"/>
    <property type="match status" value="1"/>
</dbReference>
<comment type="catalytic activity">
    <reaction evidence="8">
        <text>adenosine + H2O + H(+) = inosine + NH4(+)</text>
        <dbReference type="Rhea" id="RHEA:24408"/>
        <dbReference type="ChEBI" id="CHEBI:15377"/>
        <dbReference type="ChEBI" id="CHEBI:15378"/>
        <dbReference type="ChEBI" id="CHEBI:16335"/>
        <dbReference type="ChEBI" id="CHEBI:17596"/>
        <dbReference type="ChEBI" id="CHEBI:28938"/>
        <dbReference type="EC" id="3.5.4.4"/>
    </reaction>
    <physiologicalReaction direction="left-to-right" evidence="8">
        <dbReference type="Rhea" id="RHEA:24409"/>
    </physiologicalReaction>
</comment>
<accession>A0A1M5SQV0</accession>
<comment type="catalytic activity">
    <reaction evidence="1">
        <text>inosine + phosphate = alpha-D-ribose 1-phosphate + hypoxanthine</text>
        <dbReference type="Rhea" id="RHEA:27646"/>
        <dbReference type="ChEBI" id="CHEBI:17368"/>
        <dbReference type="ChEBI" id="CHEBI:17596"/>
        <dbReference type="ChEBI" id="CHEBI:43474"/>
        <dbReference type="ChEBI" id="CHEBI:57720"/>
        <dbReference type="EC" id="2.4.2.1"/>
    </reaction>
    <physiologicalReaction direction="left-to-right" evidence="1">
        <dbReference type="Rhea" id="RHEA:27647"/>
    </physiologicalReaction>
</comment>
<evidence type="ECO:0000313" key="13">
    <source>
        <dbReference type="Proteomes" id="UP000184526"/>
    </source>
</evidence>
<dbReference type="GO" id="GO:0005507">
    <property type="term" value="F:copper ion binding"/>
    <property type="evidence" value="ECO:0007669"/>
    <property type="project" value="TreeGrafter"/>
</dbReference>
<evidence type="ECO:0000256" key="8">
    <source>
        <dbReference type="ARBA" id="ARBA00047989"/>
    </source>
</evidence>
<dbReference type="InterPro" id="IPR038371">
    <property type="entry name" value="Cu_polyphenol_OxRdtase_sf"/>
</dbReference>
<evidence type="ECO:0000256" key="9">
    <source>
        <dbReference type="ARBA" id="ARBA00048968"/>
    </source>
</evidence>
<comment type="similarity">
    <text evidence="3 11">Belongs to the purine nucleoside phosphorylase YfiH/LACC1 family.</text>
</comment>
<dbReference type="CDD" id="cd16833">
    <property type="entry name" value="YfiH"/>
    <property type="match status" value="1"/>
</dbReference>
<evidence type="ECO:0000256" key="6">
    <source>
        <dbReference type="ARBA" id="ARBA00022801"/>
    </source>
</evidence>
<dbReference type="Gene3D" id="3.60.140.10">
    <property type="entry name" value="CNF1/YfiH-like putative cysteine hydrolases"/>
    <property type="match status" value="1"/>
</dbReference>
<keyword evidence="5" id="KW-0479">Metal-binding</keyword>
<dbReference type="AlphaFoldDB" id="A0A1M5SQV0"/>
<dbReference type="STRING" id="1121306.SAMN02745196_00263"/>
<comment type="function">
    <text evidence="2">Purine nucleoside enzyme that catalyzes the phosphorolysis of adenosine and inosine nucleosides, yielding D-ribose 1-phosphate and the respective free bases, adenine and hypoxanthine. Also catalyzes the phosphorolysis of S-methyl-5'-thioadenosine into adenine and S-methyl-5-thio-alpha-D-ribose 1-phosphate. Also has adenosine deaminase activity.</text>
</comment>
<dbReference type="GO" id="GO:0016787">
    <property type="term" value="F:hydrolase activity"/>
    <property type="evidence" value="ECO:0007669"/>
    <property type="project" value="UniProtKB-KW"/>
</dbReference>
<evidence type="ECO:0000256" key="5">
    <source>
        <dbReference type="ARBA" id="ARBA00022723"/>
    </source>
</evidence>
<dbReference type="PANTHER" id="PTHR30616:SF2">
    <property type="entry name" value="PURINE NUCLEOSIDE PHOSPHORYLASE LACC1"/>
    <property type="match status" value="1"/>
</dbReference>
<dbReference type="EMBL" id="FQXP01000003">
    <property type="protein sequence ID" value="SHH40698.1"/>
    <property type="molecule type" value="Genomic_DNA"/>
</dbReference>
<comment type="catalytic activity">
    <reaction evidence="9">
        <text>adenosine + phosphate = alpha-D-ribose 1-phosphate + adenine</text>
        <dbReference type="Rhea" id="RHEA:27642"/>
        <dbReference type="ChEBI" id="CHEBI:16335"/>
        <dbReference type="ChEBI" id="CHEBI:16708"/>
        <dbReference type="ChEBI" id="CHEBI:43474"/>
        <dbReference type="ChEBI" id="CHEBI:57720"/>
        <dbReference type="EC" id="2.4.2.1"/>
    </reaction>
    <physiologicalReaction direction="left-to-right" evidence="9">
        <dbReference type="Rhea" id="RHEA:27643"/>
    </physiologicalReaction>
</comment>
<dbReference type="InterPro" id="IPR011324">
    <property type="entry name" value="Cytotoxic_necrot_fac-like_cat"/>
</dbReference>
<evidence type="ECO:0000256" key="1">
    <source>
        <dbReference type="ARBA" id="ARBA00000553"/>
    </source>
</evidence>
<evidence type="ECO:0000256" key="11">
    <source>
        <dbReference type="RuleBase" id="RU361274"/>
    </source>
</evidence>
<dbReference type="GO" id="GO:0017061">
    <property type="term" value="F:S-methyl-5-thioadenosine phosphorylase activity"/>
    <property type="evidence" value="ECO:0007669"/>
    <property type="project" value="UniProtKB-EC"/>
</dbReference>
<dbReference type="Pfam" id="PF02578">
    <property type="entry name" value="Cu-oxidase_4"/>
    <property type="match status" value="1"/>
</dbReference>
<evidence type="ECO:0000256" key="10">
    <source>
        <dbReference type="ARBA" id="ARBA00049893"/>
    </source>
</evidence>
<dbReference type="SUPFAM" id="SSF64438">
    <property type="entry name" value="CNF1/YfiH-like putative cysteine hydrolases"/>
    <property type="match status" value="1"/>
</dbReference>
<comment type="catalytic activity">
    <reaction evidence="10">
        <text>S-methyl-5'-thioadenosine + phosphate = 5-(methylsulfanyl)-alpha-D-ribose 1-phosphate + adenine</text>
        <dbReference type="Rhea" id="RHEA:11852"/>
        <dbReference type="ChEBI" id="CHEBI:16708"/>
        <dbReference type="ChEBI" id="CHEBI:17509"/>
        <dbReference type="ChEBI" id="CHEBI:43474"/>
        <dbReference type="ChEBI" id="CHEBI:58533"/>
        <dbReference type="EC" id="2.4.2.28"/>
    </reaction>
    <physiologicalReaction direction="left-to-right" evidence="10">
        <dbReference type="Rhea" id="RHEA:11853"/>
    </physiologicalReaction>
</comment>
<evidence type="ECO:0000313" key="12">
    <source>
        <dbReference type="EMBL" id="SHH40698.1"/>
    </source>
</evidence>
<keyword evidence="6" id="KW-0378">Hydrolase</keyword>
<dbReference type="Proteomes" id="UP000184526">
    <property type="component" value="Unassembled WGS sequence"/>
</dbReference>
<keyword evidence="13" id="KW-1185">Reference proteome</keyword>
<name>A0A1M5SQV0_9CLOT</name>
<protein>
    <recommendedName>
        <fullName evidence="11">Purine nucleoside phosphorylase</fullName>
    </recommendedName>
</protein>
<evidence type="ECO:0000256" key="2">
    <source>
        <dbReference type="ARBA" id="ARBA00003215"/>
    </source>
</evidence>
<evidence type="ECO:0000256" key="3">
    <source>
        <dbReference type="ARBA" id="ARBA00007353"/>
    </source>
</evidence>
<dbReference type="RefSeq" id="WP_072829286.1">
    <property type="nucleotide sequence ID" value="NZ_FQXP01000003.1"/>
</dbReference>
<sequence>MKIINNDMGTFITYDLENVKIVFSTAEKNLDFNKNTVIGKQNLKKLINYHNVRELNYLNQIHSDCIFINPHDVKEGDAIISNKREEIIGVFTADCVPVILYDEKNNVVATVHSGWQGTIKEIVLKTLTKMKEVYGSNGEDIKAFIGPHNRECCYEVSEELINSFKERDLYKNIEINKGRHLSLYNCILKQLKEFGVMEENIIDIKLCTYCNKEFKLHSYRKDKENSGRMFSYVYIK</sequence>
<organism evidence="12 13">
    <name type="scientific">Clostridium collagenovorans DSM 3089</name>
    <dbReference type="NCBI Taxonomy" id="1121306"/>
    <lineage>
        <taxon>Bacteria</taxon>
        <taxon>Bacillati</taxon>
        <taxon>Bacillota</taxon>
        <taxon>Clostridia</taxon>
        <taxon>Eubacteriales</taxon>
        <taxon>Clostridiaceae</taxon>
        <taxon>Clostridium</taxon>
    </lineage>
</organism>
<evidence type="ECO:0000256" key="7">
    <source>
        <dbReference type="ARBA" id="ARBA00022833"/>
    </source>
</evidence>